<sequence length="486" mass="56035">MEGRVSMDIQQASLEQDTSRCKNEMISGPTERVEQRIQSNARYMKREDQPYITAGTAEVTRPSLNSTRSTATSNGEEWRGKRDNPVSAEQSFKRLQSHENRMQDTPSIAERDESARWREQCTKLQEDKRKIERSFNRYVNDMDRHLDNMDEDTRRLQAKIEQLESDKLAIEEKHNAFIQKQQEVTFSQMTTSHWRPAEDRKVMGDFDRLKRDMRSWAKKAGILNDMASVLSPLDDSASAALRGTLERVVQFRDDNTLPNGLVRSKKKPGLLLNALLSHGIYTTLFRSPFFFAERNIEGQSSRLDCRDGLEEVYDYGILSNEENAHLWRSQTLRLLFPPIETDISNGEVALHEITKEAIAEVANQQASKFLAGPARYLIANEAREKIYTIHREAATMSYNLWTRRTRMKCYTLQSLNRPTFDPDDKHLLSHSSVDYESHEDRLIGKPIDVIVHPLVMVYGTDDGENYQQGRVWAPAEVWLDSKSPSA</sequence>
<feature type="compositionally biased region" description="Polar residues" evidence="1">
    <location>
        <begin position="62"/>
        <end position="75"/>
    </location>
</feature>
<feature type="region of interest" description="Disordered" evidence="1">
    <location>
        <begin position="1"/>
        <end position="116"/>
    </location>
</feature>
<evidence type="ECO:0000313" key="2">
    <source>
        <dbReference type="EMBL" id="TGO89504.1"/>
    </source>
</evidence>
<dbReference type="EMBL" id="PQXO01000106">
    <property type="protein sequence ID" value="TGO89504.1"/>
    <property type="molecule type" value="Genomic_DNA"/>
</dbReference>
<organism evidence="2 3">
    <name type="scientific">Botrytis porri</name>
    <dbReference type="NCBI Taxonomy" id="87229"/>
    <lineage>
        <taxon>Eukaryota</taxon>
        <taxon>Fungi</taxon>
        <taxon>Dikarya</taxon>
        <taxon>Ascomycota</taxon>
        <taxon>Pezizomycotina</taxon>
        <taxon>Leotiomycetes</taxon>
        <taxon>Helotiales</taxon>
        <taxon>Sclerotiniaceae</taxon>
        <taxon>Botrytis</taxon>
    </lineage>
</organism>
<name>A0A4Z1KYC5_9HELO</name>
<evidence type="ECO:0000313" key="3">
    <source>
        <dbReference type="Proteomes" id="UP000297280"/>
    </source>
</evidence>
<accession>A0A4Z1KYC5</accession>
<keyword evidence="3" id="KW-1185">Reference proteome</keyword>
<dbReference type="AlphaFoldDB" id="A0A4Z1KYC5"/>
<comment type="caution">
    <text evidence="2">The sequence shown here is derived from an EMBL/GenBank/DDBJ whole genome shotgun (WGS) entry which is preliminary data.</text>
</comment>
<reference evidence="2 3" key="1">
    <citation type="submission" date="2017-12" db="EMBL/GenBank/DDBJ databases">
        <title>Comparative genomics of Botrytis spp.</title>
        <authorList>
            <person name="Valero-Jimenez C.A."/>
            <person name="Tapia P."/>
            <person name="Veloso J."/>
            <person name="Silva-Moreno E."/>
            <person name="Staats M."/>
            <person name="Valdes J.H."/>
            <person name="Van Kan J.A.L."/>
        </authorList>
    </citation>
    <scope>NUCLEOTIDE SEQUENCE [LARGE SCALE GENOMIC DNA]</scope>
    <source>
        <strain evidence="2 3">MUCL3349</strain>
    </source>
</reference>
<evidence type="ECO:0000256" key="1">
    <source>
        <dbReference type="SAM" id="MobiDB-lite"/>
    </source>
</evidence>
<proteinExistence type="predicted"/>
<gene>
    <name evidence="2" type="ORF">BPOR_0106g00120</name>
</gene>
<protein>
    <submittedName>
        <fullName evidence="2">Uncharacterized protein</fullName>
    </submittedName>
</protein>
<dbReference type="Proteomes" id="UP000297280">
    <property type="component" value="Unassembled WGS sequence"/>
</dbReference>